<sequence>MHYTGDLEPHKLKINPRFKGLTVVWAETHKSLGHDSRHMRRLKEAQAEAKALNNNMIHVEHKG</sequence>
<protein>
    <submittedName>
        <fullName evidence="2">Uncharacterized protein</fullName>
    </submittedName>
</protein>
<name>A0A7U3WJU1_9CAUD</name>
<reference evidence="2 3" key="1">
    <citation type="submission" date="2020-12" db="EMBL/GenBank/DDBJ databases">
        <title>Complete genome sequence of Stenotrophomonas maltophilia phage Salva.</title>
        <authorList>
            <person name="Jefferson B."/>
            <person name="Yao G."/>
            <person name="Clark J."/>
            <person name="Le T."/>
            <person name="Young R."/>
            <person name="Gonzalez C."/>
            <person name="Liu M."/>
        </authorList>
    </citation>
    <scope>NUCLEOTIDE SEQUENCE [LARGE SCALE GENOMIC DNA]</scope>
</reference>
<keyword evidence="3" id="KW-1185">Reference proteome</keyword>
<organism evidence="2 3">
    <name type="scientific">Stenotrophomonas phage Salva</name>
    <dbReference type="NCBI Taxonomy" id="2801524"/>
    <lineage>
        <taxon>Viruses</taxon>
        <taxon>Duplodnaviria</taxon>
        <taxon>Heunggongvirae</taxon>
        <taxon>Uroviricota</taxon>
        <taxon>Caudoviricetes</taxon>
        <taxon>Beaumontvirinae</taxon>
        <taxon>Salvavirus</taxon>
        <taxon>Salvavirus salva</taxon>
    </lineage>
</organism>
<evidence type="ECO:0000256" key="1">
    <source>
        <dbReference type="SAM" id="Coils"/>
    </source>
</evidence>
<evidence type="ECO:0000313" key="3">
    <source>
        <dbReference type="Proteomes" id="UP000595272"/>
    </source>
</evidence>
<keyword evidence="1" id="KW-0175">Coiled coil</keyword>
<feature type="coiled-coil region" evidence="1">
    <location>
        <begin position="35"/>
        <end position="62"/>
    </location>
</feature>
<evidence type="ECO:0000313" key="2">
    <source>
        <dbReference type="EMBL" id="QQM18174.1"/>
    </source>
</evidence>
<dbReference type="Proteomes" id="UP000595272">
    <property type="component" value="Segment"/>
</dbReference>
<accession>A0A7U3WJU1</accession>
<proteinExistence type="predicted"/>
<dbReference type="EMBL" id="MW393850">
    <property type="protein sequence ID" value="QQM18174.1"/>
    <property type="molecule type" value="Genomic_DNA"/>
</dbReference>
<gene>
    <name evidence="2" type="ORF">CPT_Salva_010</name>
</gene>